<keyword evidence="1" id="KW-1133">Transmembrane helix</keyword>
<accession>A0A397UQ00</accession>
<name>A0A397UQ00_9GLOM</name>
<feature type="transmembrane region" description="Helical" evidence="1">
    <location>
        <begin position="28"/>
        <end position="49"/>
    </location>
</feature>
<keyword evidence="3" id="KW-1185">Reference proteome</keyword>
<dbReference type="AlphaFoldDB" id="A0A397UQ00"/>
<keyword evidence="1" id="KW-0472">Membrane</keyword>
<feature type="transmembrane region" description="Helical" evidence="1">
    <location>
        <begin position="85"/>
        <end position="105"/>
    </location>
</feature>
<dbReference type="OrthoDB" id="10558919at2759"/>
<dbReference type="EMBL" id="QKWP01001112">
    <property type="protein sequence ID" value="RIB11631.1"/>
    <property type="molecule type" value="Genomic_DNA"/>
</dbReference>
<sequence>MIPRQSKQISFCDEFTQILEKALTPGRLMLAINVNNILVFITLLLFTIYDINADIILWSNRNENMTMLYGKYGYNDNDTASLAPVSYLFCYSFCFLMVLNFYIFLEFRECWVGWGVVCGFMFNM</sequence>
<comment type="caution">
    <text evidence="2">The sequence shown here is derived from an EMBL/GenBank/DDBJ whole genome shotgun (WGS) entry which is preliminary data.</text>
</comment>
<evidence type="ECO:0000313" key="3">
    <source>
        <dbReference type="Proteomes" id="UP000266673"/>
    </source>
</evidence>
<proteinExistence type="predicted"/>
<dbReference type="Proteomes" id="UP000266673">
    <property type="component" value="Unassembled WGS sequence"/>
</dbReference>
<evidence type="ECO:0000313" key="2">
    <source>
        <dbReference type="EMBL" id="RIB11631.1"/>
    </source>
</evidence>
<protein>
    <submittedName>
        <fullName evidence="2">Uncharacterized protein</fullName>
    </submittedName>
</protein>
<gene>
    <name evidence="2" type="ORF">C2G38_94251</name>
</gene>
<keyword evidence="1" id="KW-0812">Transmembrane</keyword>
<organism evidence="2 3">
    <name type="scientific">Gigaspora rosea</name>
    <dbReference type="NCBI Taxonomy" id="44941"/>
    <lineage>
        <taxon>Eukaryota</taxon>
        <taxon>Fungi</taxon>
        <taxon>Fungi incertae sedis</taxon>
        <taxon>Mucoromycota</taxon>
        <taxon>Glomeromycotina</taxon>
        <taxon>Glomeromycetes</taxon>
        <taxon>Diversisporales</taxon>
        <taxon>Gigasporaceae</taxon>
        <taxon>Gigaspora</taxon>
    </lineage>
</organism>
<evidence type="ECO:0000256" key="1">
    <source>
        <dbReference type="SAM" id="Phobius"/>
    </source>
</evidence>
<reference evidence="2 3" key="1">
    <citation type="submission" date="2018-06" db="EMBL/GenBank/DDBJ databases">
        <title>Comparative genomics reveals the genomic features of Rhizophagus irregularis, R. cerebriforme, R. diaphanum and Gigaspora rosea, and their symbiotic lifestyle signature.</title>
        <authorList>
            <person name="Morin E."/>
            <person name="San Clemente H."/>
            <person name="Chen E.C.H."/>
            <person name="De La Providencia I."/>
            <person name="Hainaut M."/>
            <person name="Kuo A."/>
            <person name="Kohler A."/>
            <person name="Murat C."/>
            <person name="Tang N."/>
            <person name="Roy S."/>
            <person name="Loubradou J."/>
            <person name="Henrissat B."/>
            <person name="Grigoriev I.V."/>
            <person name="Corradi N."/>
            <person name="Roux C."/>
            <person name="Martin F.M."/>
        </authorList>
    </citation>
    <scope>NUCLEOTIDE SEQUENCE [LARGE SCALE GENOMIC DNA]</scope>
    <source>
        <strain evidence="2 3">DAOM 194757</strain>
    </source>
</reference>